<gene>
    <name evidence="8" type="ORF">WR25_21987</name>
</gene>
<dbReference type="GO" id="GO:0005789">
    <property type="term" value="C:endoplasmic reticulum membrane"/>
    <property type="evidence" value="ECO:0007669"/>
    <property type="project" value="UniProtKB-SubCell"/>
</dbReference>
<evidence type="ECO:0000256" key="5">
    <source>
        <dbReference type="ARBA" id="ARBA00022989"/>
    </source>
</evidence>
<feature type="transmembrane region" description="Helical" evidence="7">
    <location>
        <begin position="100"/>
        <end position="122"/>
    </location>
</feature>
<keyword evidence="3 7" id="KW-0812">Transmembrane</keyword>
<keyword evidence="5 7" id="KW-1133">Transmembrane helix</keyword>
<protein>
    <recommendedName>
        <fullName evidence="7">Derlin</fullName>
    </recommendedName>
</protein>
<keyword evidence="4 7" id="KW-0256">Endoplasmic reticulum</keyword>
<feature type="transmembrane region" description="Helical" evidence="7">
    <location>
        <begin position="59"/>
        <end position="80"/>
    </location>
</feature>
<evidence type="ECO:0000313" key="9">
    <source>
        <dbReference type="Proteomes" id="UP000218231"/>
    </source>
</evidence>
<dbReference type="OrthoDB" id="19102at2759"/>
<dbReference type="InterPro" id="IPR035952">
    <property type="entry name" value="Rhomboid-like_sf"/>
</dbReference>
<evidence type="ECO:0000256" key="3">
    <source>
        <dbReference type="ARBA" id="ARBA00022692"/>
    </source>
</evidence>
<keyword evidence="6 7" id="KW-0472">Membrane</keyword>
<evidence type="ECO:0000256" key="7">
    <source>
        <dbReference type="RuleBase" id="RU363059"/>
    </source>
</evidence>
<dbReference type="Proteomes" id="UP000218231">
    <property type="component" value="Unassembled WGS sequence"/>
</dbReference>
<evidence type="ECO:0000313" key="8">
    <source>
        <dbReference type="EMBL" id="PAV82815.1"/>
    </source>
</evidence>
<name>A0A2A2L9S7_9BILA</name>
<organism evidence="8 9">
    <name type="scientific">Diploscapter pachys</name>
    <dbReference type="NCBI Taxonomy" id="2018661"/>
    <lineage>
        <taxon>Eukaryota</taxon>
        <taxon>Metazoa</taxon>
        <taxon>Ecdysozoa</taxon>
        <taxon>Nematoda</taxon>
        <taxon>Chromadorea</taxon>
        <taxon>Rhabditida</taxon>
        <taxon>Rhabditina</taxon>
        <taxon>Rhabditomorpha</taxon>
        <taxon>Rhabditoidea</taxon>
        <taxon>Rhabditidae</taxon>
        <taxon>Diploscapter</taxon>
    </lineage>
</organism>
<evidence type="ECO:0000256" key="1">
    <source>
        <dbReference type="ARBA" id="ARBA00004477"/>
    </source>
</evidence>
<comment type="function">
    <text evidence="7">May be involved in the degradation of misfolded endoplasmic reticulum (ER) luminal proteins.</text>
</comment>
<dbReference type="GO" id="GO:0006950">
    <property type="term" value="P:response to stress"/>
    <property type="evidence" value="ECO:0007669"/>
    <property type="project" value="UniProtKB-ARBA"/>
</dbReference>
<dbReference type="SUPFAM" id="SSF144091">
    <property type="entry name" value="Rhomboid-like"/>
    <property type="match status" value="1"/>
</dbReference>
<feature type="transmembrane region" description="Helical" evidence="7">
    <location>
        <begin position="17"/>
        <end position="38"/>
    </location>
</feature>
<comment type="similarity">
    <text evidence="2 7">Belongs to the derlin family.</text>
</comment>
<accession>A0A2A2L9S7</accession>
<proteinExistence type="inferred from homology"/>
<comment type="caution">
    <text evidence="8">The sequence shown here is derived from an EMBL/GenBank/DDBJ whole genome shotgun (WGS) entry which is preliminary data.</text>
</comment>
<dbReference type="AlphaFoldDB" id="A0A2A2L9S7"/>
<dbReference type="PANTHER" id="PTHR11009">
    <property type="entry name" value="DER1-LIKE PROTEIN, DERLIN"/>
    <property type="match status" value="1"/>
</dbReference>
<sequence>MTDLRDWFNSIPLVTRYWFGASVIVPLLGRFGLLNAMWMYLDWELFIYKFHFWRPFTALVFYPVTPMTGFHWLLMLYFLYNYSKSTEEGTFSGRPADYLFMLIVNWLICTGLCMAIGIPFLLEPMVLSVLYVWCQLNKDTIVSFWFGTRFKAMYLPWILWGFNMVLRGGGINELLGILVGHTYYFLAFRYPQEHGGGMFLVTPQFLRNWLPNEVGGVHGFGQSTVDARRRAQAAGGRDGHNWGAGHQLGGDN</sequence>
<dbReference type="STRING" id="2018661.A0A2A2L9S7"/>
<keyword evidence="9" id="KW-1185">Reference proteome</keyword>
<reference evidence="8 9" key="1">
    <citation type="journal article" date="2017" name="Curr. Biol.">
        <title>Genome architecture and evolution of a unichromosomal asexual nematode.</title>
        <authorList>
            <person name="Fradin H."/>
            <person name="Zegar C."/>
            <person name="Gutwein M."/>
            <person name="Lucas J."/>
            <person name="Kovtun M."/>
            <person name="Corcoran D."/>
            <person name="Baugh L.R."/>
            <person name="Kiontke K."/>
            <person name="Gunsalus K."/>
            <person name="Fitch D.H."/>
            <person name="Piano F."/>
        </authorList>
    </citation>
    <scope>NUCLEOTIDE SEQUENCE [LARGE SCALE GENOMIC DNA]</scope>
    <source>
        <strain evidence="8">PF1309</strain>
    </source>
</reference>
<dbReference type="EMBL" id="LIAE01007026">
    <property type="protein sequence ID" value="PAV82815.1"/>
    <property type="molecule type" value="Genomic_DNA"/>
</dbReference>
<comment type="subcellular location">
    <subcellularLocation>
        <location evidence="1 7">Endoplasmic reticulum membrane</location>
        <topology evidence="1 7">Multi-pass membrane protein</topology>
    </subcellularLocation>
</comment>
<evidence type="ECO:0000256" key="6">
    <source>
        <dbReference type="ARBA" id="ARBA00023136"/>
    </source>
</evidence>
<comment type="caution">
    <text evidence="7">Lacks conserved residue(s) required for the propagation of feature annotation.</text>
</comment>
<dbReference type="InterPro" id="IPR007599">
    <property type="entry name" value="DER1"/>
</dbReference>
<dbReference type="Pfam" id="PF04511">
    <property type="entry name" value="DER1"/>
    <property type="match status" value="1"/>
</dbReference>
<evidence type="ECO:0000256" key="4">
    <source>
        <dbReference type="ARBA" id="ARBA00022824"/>
    </source>
</evidence>
<evidence type="ECO:0000256" key="2">
    <source>
        <dbReference type="ARBA" id="ARBA00008917"/>
    </source>
</evidence>